<dbReference type="InterPro" id="IPR003594">
    <property type="entry name" value="HATPase_dom"/>
</dbReference>
<feature type="transmembrane region" description="Helical" evidence="10">
    <location>
        <begin position="47"/>
        <end position="65"/>
    </location>
</feature>
<evidence type="ECO:0000313" key="13">
    <source>
        <dbReference type="EMBL" id="MBB3049724.1"/>
    </source>
</evidence>
<protein>
    <recommendedName>
        <fullName evidence="2">histidine kinase</fullName>
        <ecNumber evidence="2">2.7.13.3</ecNumber>
    </recommendedName>
</protein>
<feature type="transmembrane region" description="Helical" evidence="10">
    <location>
        <begin position="292"/>
        <end position="314"/>
    </location>
</feature>
<evidence type="ECO:0000256" key="6">
    <source>
        <dbReference type="ARBA" id="ARBA00022777"/>
    </source>
</evidence>
<feature type="transmembrane region" description="Helical" evidence="10">
    <location>
        <begin position="21"/>
        <end position="41"/>
    </location>
</feature>
<keyword evidence="10" id="KW-0472">Membrane</keyword>
<dbReference type="GO" id="GO:0016020">
    <property type="term" value="C:membrane"/>
    <property type="evidence" value="ECO:0007669"/>
    <property type="project" value="InterPro"/>
</dbReference>
<keyword evidence="8" id="KW-0902">Two-component regulatory system</keyword>
<dbReference type="GO" id="GO:0046983">
    <property type="term" value="F:protein dimerization activity"/>
    <property type="evidence" value="ECO:0007669"/>
    <property type="project" value="InterPro"/>
</dbReference>
<keyword evidence="4" id="KW-0808">Transferase</keyword>
<feature type="transmembrane region" description="Helical" evidence="10">
    <location>
        <begin position="215"/>
        <end position="232"/>
    </location>
</feature>
<comment type="catalytic activity">
    <reaction evidence="1">
        <text>ATP + protein L-histidine = ADP + protein N-phospho-L-histidine.</text>
        <dbReference type="EC" id="2.7.13.3"/>
    </reaction>
</comment>
<evidence type="ECO:0000256" key="3">
    <source>
        <dbReference type="ARBA" id="ARBA00022553"/>
    </source>
</evidence>
<dbReference type="CDD" id="cd16917">
    <property type="entry name" value="HATPase_UhpB-NarQ-NarX-like"/>
    <property type="match status" value="1"/>
</dbReference>
<name>A0A839RXE6_9PSEU</name>
<dbReference type="InterPro" id="IPR050482">
    <property type="entry name" value="Sensor_HK_TwoCompSys"/>
</dbReference>
<dbReference type="Pfam" id="PF02518">
    <property type="entry name" value="HATPase_c"/>
    <property type="match status" value="1"/>
</dbReference>
<evidence type="ECO:0000256" key="10">
    <source>
        <dbReference type="SAM" id="Phobius"/>
    </source>
</evidence>
<evidence type="ECO:0000256" key="4">
    <source>
        <dbReference type="ARBA" id="ARBA00022679"/>
    </source>
</evidence>
<feature type="transmembrane region" description="Helical" evidence="10">
    <location>
        <begin position="239"/>
        <end position="255"/>
    </location>
</feature>
<dbReference type="InterPro" id="IPR036890">
    <property type="entry name" value="HATPase_C_sf"/>
</dbReference>
<feature type="transmembrane region" description="Helical" evidence="10">
    <location>
        <begin position="125"/>
        <end position="145"/>
    </location>
</feature>
<keyword evidence="10" id="KW-1133">Transmembrane helix</keyword>
<dbReference type="AlphaFoldDB" id="A0A839RXE6"/>
<dbReference type="InterPro" id="IPR011712">
    <property type="entry name" value="Sig_transdc_His_kin_sub3_dim/P"/>
</dbReference>
<keyword evidence="14" id="KW-1185">Reference proteome</keyword>
<feature type="transmembrane region" description="Helical" evidence="10">
    <location>
        <begin position="72"/>
        <end position="94"/>
    </location>
</feature>
<evidence type="ECO:0000256" key="2">
    <source>
        <dbReference type="ARBA" id="ARBA00012438"/>
    </source>
</evidence>
<evidence type="ECO:0000256" key="9">
    <source>
        <dbReference type="SAM" id="MobiDB-lite"/>
    </source>
</evidence>
<organism evidence="13 14">
    <name type="scientific">Prauserella isguenensis</name>
    <dbReference type="NCBI Taxonomy" id="1470180"/>
    <lineage>
        <taxon>Bacteria</taxon>
        <taxon>Bacillati</taxon>
        <taxon>Actinomycetota</taxon>
        <taxon>Actinomycetes</taxon>
        <taxon>Pseudonocardiales</taxon>
        <taxon>Pseudonocardiaceae</taxon>
        <taxon>Prauserella</taxon>
    </lineage>
</organism>
<keyword evidence="10" id="KW-0812">Transmembrane</keyword>
<dbReference type="PANTHER" id="PTHR24421">
    <property type="entry name" value="NITRATE/NITRITE SENSOR PROTEIN NARX-RELATED"/>
    <property type="match status" value="1"/>
</dbReference>
<dbReference type="GO" id="GO:0000155">
    <property type="term" value="F:phosphorelay sensor kinase activity"/>
    <property type="evidence" value="ECO:0007669"/>
    <property type="project" value="InterPro"/>
</dbReference>
<feature type="domain" description="Histidine kinase/HSP90-like ATPase" evidence="11">
    <location>
        <begin position="491"/>
        <end position="596"/>
    </location>
</feature>
<gene>
    <name evidence="13" type="ORF">FHS23_000719</name>
</gene>
<sequence>MSETYPLRDRVTRLLRRVDPADMVLLAAVFGDLAVMLPAAVDGWGTPLVDLIPLPGILLLSACAVHGKSRPVFAGWAGACVLGANSLLISYSGAPTFSTLLPETSFAESVAGLLLVYYCARSAPAATATVTIGALVASELASTIVREAGMHILQLAGIGLALLLVAVVPGARARQGIGDGALGTLLRQQWLLVGVLALAVFLDASIVLSGPGRDVVMLLPAAVAVLLVLRGVNRPFRHAFGLAAVIAVTTVLALLTRAERYVALGGLPVAVTASGMVVTALLVRLEPTRRAVIAIATLTATVAVGTTVQVVLLLQPVGMFDRRFGMVQSLAIAATLLLGMSIAIGLFLRARDSERKTTVEAAVTEAQTAERMALARELHDVVAHHVTGIVVQAQAVRIVAEQNPHVVADSLGQIENAGTEALAAMRRLVRSMRGEAGDAGAGTGEQSGPGEQATTDLDSDLRKLATSAVHGVPVQLDVDVPPGLPQEVARSALRIVQEALTNVSKHASGAAAAWVTVRGGNGDPESGDGRDQLHIRVADDGGPGDPGPLAAVGGYGLVGMRERVELLGGTLTAGRPRDRDGERDDGWVVEAWLPLQGEEESQ</sequence>
<dbReference type="RefSeq" id="WP_183647695.1">
    <property type="nucleotide sequence ID" value="NZ_JACHWU010000001.1"/>
</dbReference>
<feature type="transmembrane region" description="Helical" evidence="10">
    <location>
        <begin position="261"/>
        <end position="285"/>
    </location>
</feature>
<dbReference type="PANTHER" id="PTHR24421:SF10">
    <property type="entry name" value="NITRATE_NITRITE SENSOR PROTEIN NARQ"/>
    <property type="match status" value="1"/>
</dbReference>
<dbReference type="EMBL" id="JACHWU010000001">
    <property type="protein sequence ID" value="MBB3049724.1"/>
    <property type="molecule type" value="Genomic_DNA"/>
</dbReference>
<keyword evidence="7" id="KW-0067">ATP-binding</keyword>
<accession>A0A839RXE6</accession>
<evidence type="ECO:0000256" key="1">
    <source>
        <dbReference type="ARBA" id="ARBA00000085"/>
    </source>
</evidence>
<keyword evidence="5" id="KW-0547">Nucleotide-binding</keyword>
<evidence type="ECO:0000259" key="12">
    <source>
        <dbReference type="Pfam" id="PF07730"/>
    </source>
</evidence>
<proteinExistence type="predicted"/>
<evidence type="ECO:0000256" key="7">
    <source>
        <dbReference type="ARBA" id="ARBA00022840"/>
    </source>
</evidence>
<dbReference type="Gene3D" id="3.30.565.10">
    <property type="entry name" value="Histidine kinase-like ATPase, C-terminal domain"/>
    <property type="match status" value="1"/>
</dbReference>
<feature type="transmembrane region" description="Helical" evidence="10">
    <location>
        <begin position="151"/>
        <end position="169"/>
    </location>
</feature>
<feature type="domain" description="Signal transduction histidine kinase subgroup 3 dimerisation and phosphoacceptor" evidence="12">
    <location>
        <begin position="370"/>
        <end position="434"/>
    </location>
</feature>
<comment type="caution">
    <text evidence="13">The sequence shown here is derived from an EMBL/GenBank/DDBJ whole genome shotgun (WGS) entry which is preliminary data.</text>
</comment>
<evidence type="ECO:0000256" key="8">
    <source>
        <dbReference type="ARBA" id="ARBA00023012"/>
    </source>
</evidence>
<dbReference type="GO" id="GO:0005524">
    <property type="term" value="F:ATP binding"/>
    <property type="evidence" value="ECO:0007669"/>
    <property type="project" value="UniProtKB-KW"/>
</dbReference>
<feature type="compositionally biased region" description="Gly residues" evidence="9">
    <location>
        <begin position="437"/>
        <end position="447"/>
    </location>
</feature>
<reference evidence="13 14" key="1">
    <citation type="submission" date="2020-08" db="EMBL/GenBank/DDBJ databases">
        <title>Genomic Encyclopedia of Type Strains, Phase III (KMG-III): the genomes of soil and plant-associated and newly described type strains.</title>
        <authorList>
            <person name="Whitman W."/>
        </authorList>
    </citation>
    <scope>NUCLEOTIDE SEQUENCE [LARGE SCALE GENOMIC DNA]</scope>
    <source>
        <strain evidence="13 14">CECT 8577</strain>
    </source>
</reference>
<evidence type="ECO:0000256" key="5">
    <source>
        <dbReference type="ARBA" id="ARBA00022741"/>
    </source>
</evidence>
<dbReference type="SUPFAM" id="SSF55874">
    <property type="entry name" value="ATPase domain of HSP90 chaperone/DNA topoisomerase II/histidine kinase"/>
    <property type="match status" value="1"/>
</dbReference>
<keyword evidence="3" id="KW-0597">Phosphoprotein</keyword>
<keyword evidence="6 13" id="KW-0418">Kinase</keyword>
<evidence type="ECO:0000259" key="11">
    <source>
        <dbReference type="Pfam" id="PF02518"/>
    </source>
</evidence>
<dbReference type="EC" id="2.7.13.3" evidence="2"/>
<feature type="transmembrane region" description="Helical" evidence="10">
    <location>
        <begin position="190"/>
        <end position="209"/>
    </location>
</feature>
<feature type="transmembrane region" description="Helical" evidence="10">
    <location>
        <begin position="326"/>
        <end position="348"/>
    </location>
</feature>
<dbReference type="Proteomes" id="UP000550714">
    <property type="component" value="Unassembled WGS sequence"/>
</dbReference>
<dbReference type="Gene3D" id="1.20.5.1930">
    <property type="match status" value="1"/>
</dbReference>
<feature type="region of interest" description="Disordered" evidence="9">
    <location>
        <begin position="434"/>
        <end position="456"/>
    </location>
</feature>
<evidence type="ECO:0000313" key="14">
    <source>
        <dbReference type="Proteomes" id="UP000550714"/>
    </source>
</evidence>
<dbReference type="Pfam" id="PF07730">
    <property type="entry name" value="HisKA_3"/>
    <property type="match status" value="1"/>
</dbReference>